<feature type="signal peptide" evidence="1">
    <location>
        <begin position="1"/>
        <end position="25"/>
    </location>
</feature>
<organism evidence="2 3">
    <name type="scientific">Roseovarius ramblicola</name>
    <dbReference type="NCBI Taxonomy" id="2022336"/>
    <lineage>
        <taxon>Bacteria</taxon>
        <taxon>Pseudomonadati</taxon>
        <taxon>Pseudomonadota</taxon>
        <taxon>Alphaproteobacteria</taxon>
        <taxon>Rhodobacterales</taxon>
        <taxon>Roseobacteraceae</taxon>
        <taxon>Roseovarius</taxon>
    </lineage>
</organism>
<dbReference type="EMBL" id="JBHMEC010000008">
    <property type="protein sequence ID" value="MFB9149030.1"/>
    <property type="molecule type" value="Genomic_DNA"/>
</dbReference>
<proteinExistence type="predicted"/>
<comment type="caution">
    <text evidence="2">The sequence shown here is derived from an EMBL/GenBank/DDBJ whole genome shotgun (WGS) entry which is preliminary data.</text>
</comment>
<evidence type="ECO:0000313" key="3">
    <source>
        <dbReference type="Proteomes" id="UP001589670"/>
    </source>
</evidence>
<protein>
    <recommendedName>
        <fullName evidence="4">Lipoprotein</fullName>
    </recommendedName>
</protein>
<reference evidence="2 3" key="1">
    <citation type="submission" date="2024-09" db="EMBL/GenBank/DDBJ databases">
        <authorList>
            <person name="Sun Q."/>
            <person name="Mori K."/>
        </authorList>
    </citation>
    <scope>NUCLEOTIDE SEQUENCE [LARGE SCALE GENOMIC DNA]</scope>
    <source>
        <strain evidence="2 3">CECT 9424</strain>
    </source>
</reference>
<sequence length="104" mass="10743">MFKRLCSTALIFGAAALAPPLAAQAQGVACLPRDALVERLESRYKESLAGGGLQSPQQMIEVWASPEAGSFTVFITRPNGVGCVVATGRHWTGATIANAEGVAG</sequence>
<name>A0ABV5HZ69_9RHOB</name>
<evidence type="ECO:0008006" key="4">
    <source>
        <dbReference type="Google" id="ProtNLM"/>
    </source>
</evidence>
<evidence type="ECO:0000256" key="1">
    <source>
        <dbReference type="SAM" id="SignalP"/>
    </source>
</evidence>
<keyword evidence="1" id="KW-0732">Signal</keyword>
<gene>
    <name evidence="2" type="ORF">ACFFU4_04615</name>
</gene>
<feature type="chain" id="PRO_5047026966" description="Lipoprotein" evidence="1">
    <location>
        <begin position="26"/>
        <end position="104"/>
    </location>
</feature>
<dbReference type="Proteomes" id="UP001589670">
    <property type="component" value="Unassembled WGS sequence"/>
</dbReference>
<accession>A0ABV5HZ69</accession>
<dbReference type="RefSeq" id="WP_377067519.1">
    <property type="nucleotide sequence ID" value="NZ_JBHMEC010000008.1"/>
</dbReference>
<evidence type="ECO:0000313" key="2">
    <source>
        <dbReference type="EMBL" id="MFB9149030.1"/>
    </source>
</evidence>
<keyword evidence="3" id="KW-1185">Reference proteome</keyword>